<dbReference type="OrthoDB" id="5862at2759"/>
<dbReference type="PANTHER" id="PTHR34575:SF1">
    <property type="entry name" value="PROTEIN PAM68, CHLOROPLASTIC"/>
    <property type="match status" value="1"/>
</dbReference>
<dbReference type="AlphaFoldDB" id="A0A2J8A5G5"/>
<evidence type="ECO:0000313" key="3">
    <source>
        <dbReference type="Proteomes" id="UP000236333"/>
    </source>
</evidence>
<keyword evidence="1" id="KW-0472">Membrane</keyword>
<gene>
    <name evidence="2" type="ORF">TSOC_005788</name>
</gene>
<dbReference type="EMBL" id="PGGS01000163">
    <property type="protein sequence ID" value="PNH07750.1"/>
    <property type="molecule type" value="Genomic_DNA"/>
</dbReference>
<dbReference type="Proteomes" id="UP000236333">
    <property type="component" value="Unassembled WGS sequence"/>
</dbReference>
<comment type="caution">
    <text evidence="2">The sequence shown here is derived from an EMBL/GenBank/DDBJ whole genome shotgun (WGS) entry which is preliminary data.</text>
</comment>
<organism evidence="2 3">
    <name type="scientific">Tetrabaena socialis</name>
    <dbReference type="NCBI Taxonomy" id="47790"/>
    <lineage>
        <taxon>Eukaryota</taxon>
        <taxon>Viridiplantae</taxon>
        <taxon>Chlorophyta</taxon>
        <taxon>core chlorophytes</taxon>
        <taxon>Chlorophyceae</taxon>
        <taxon>CS clade</taxon>
        <taxon>Chlamydomonadales</taxon>
        <taxon>Tetrabaenaceae</taxon>
        <taxon>Tetrabaena</taxon>
    </lineage>
</organism>
<name>A0A2J8A5G5_9CHLO</name>
<keyword evidence="3" id="KW-1185">Reference proteome</keyword>
<proteinExistence type="predicted"/>
<keyword evidence="1" id="KW-0812">Transmembrane</keyword>
<sequence>MRGDEAWKGACRPPPRRLRVRATVFTFGGGLLGITYGALSSSWDPNREGSALGWNEMQANLSILLSSKDKQ</sequence>
<dbReference type="Pfam" id="PF11947">
    <property type="entry name" value="DUF3464"/>
    <property type="match status" value="1"/>
</dbReference>
<evidence type="ECO:0000313" key="2">
    <source>
        <dbReference type="EMBL" id="PNH07750.1"/>
    </source>
</evidence>
<protein>
    <submittedName>
        <fullName evidence="2">Protein PAM68, chloroplastic</fullName>
    </submittedName>
</protein>
<keyword evidence="1" id="KW-1133">Transmembrane helix</keyword>
<reference evidence="2 3" key="1">
    <citation type="journal article" date="2017" name="Mol. Biol. Evol.">
        <title>The 4-celled Tetrabaena socialis nuclear genome reveals the essential components for genetic control of cell number at the origin of multicellularity in the volvocine lineage.</title>
        <authorList>
            <person name="Featherston J."/>
            <person name="Arakaki Y."/>
            <person name="Hanschen E.R."/>
            <person name="Ferris P.J."/>
            <person name="Michod R.E."/>
            <person name="Olson B.J.S.C."/>
            <person name="Nozaki H."/>
            <person name="Durand P.M."/>
        </authorList>
    </citation>
    <scope>NUCLEOTIDE SEQUENCE [LARGE SCALE GENOMIC DNA]</scope>
    <source>
        <strain evidence="2 3">NIES-571</strain>
    </source>
</reference>
<feature type="transmembrane region" description="Helical" evidence="1">
    <location>
        <begin position="20"/>
        <end position="39"/>
    </location>
</feature>
<dbReference type="PANTHER" id="PTHR34575">
    <property type="entry name" value="PROTEIN PAM68, CHLOROPLASTIC"/>
    <property type="match status" value="1"/>
</dbReference>
<evidence type="ECO:0000256" key="1">
    <source>
        <dbReference type="SAM" id="Phobius"/>
    </source>
</evidence>
<dbReference type="InterPro" id="IPR021855">
    <property type="entry name" value="PAM68-like"/>
</dbReference>
<accession>A0A2J8A5G5</accession>